<reference evidence="1" key="1">
    <citation type="journal article" date="2021" name="PeerJ">
        <title>Extensive microbial diversity within the chicken gut microbiome revealed by metagenomics and culture.</title>
        <authorList>
            <person name="Gilroy R."/>
            <person name="Ravi A."/>
            <person name="Getino M."/>
            <person name="Pursley I."/>
            <person name="Horton D.L."/>
            <person name="Alikhan N.F."/>
            <person name="Baker D."/>
            <person name="Gharbi K."/>
            <person name="Hall N."/>
            <person name="Watson M."/>
            <person name="Adriaenssens E.M."/>
            <person name="Foster-Nyarko E."/>
            <person name="Jarju S."/>
            <person name="Secka A."/>
            <person name="Antonio M."/>
            <person name="Oren A."/>
            <person name="Chaudhuri R.R."/>
            <person name="La Ragione R."/>
            <person name="Hildebrand F."/>
            <person name="Pallen M.J."/>
        </authorList>
    </citation>
    <scope>NUCLEOTIDE SEQUENCE</scope>
    <source>
        <strain evidence="1">ChiBcec1-1093</strain>
    </source>
</reference>
<dbReference type="PANTHER" id="PTHR39179:SF3">
    <property type="entry name" value="COTS-RELATED PROTEIN"/>
    <property type="match status" value="1"/>
</dbReference>
<name>A0A9D2K5K7_9FIRM</name>
<keyword evidence="1" id="KW-0946">Virion</keyword>
<reference evidence="1" key="2">
    <citation type="submission" date="2021-04" db="EMBL/GenBank/DDBJ databases">
        <authorList>
            <person name="Gilroy R."/>
        </authorList>
    </citation>
    <scope>NUCLEOTIDE SEQUENCE</scope>
    <source>
        <strain evidence="1">ChiBcec1-1093</strain>
    </source>
</reference>
<protein>
    <submittedName>
        <fullName evidence="1">Spore coat protein CotS</fullName>
    </submittedName>
</protein>
<evidence type="ECO:0000313" key="2">
    <source>
        <dbReference type="Proteomes" id="UP000824101"/>
    </source>
</evidence>
<dbReference type="InterPro" id="IPR047175">
    <property type="entry name" value="CotS-like"/>
</dbReference>
<comment type="caution">
    <text evidence="1">The sequence shown here is derived from an EMBL/GenBank/DDBJ whole genome shotgun (WGS) entry which is preliminary data.</text>
</comment>
<gene>
    <name evidence="1" type="ORF">IAA17_06695</name>
</gene>
<dbReference type="EMBL" id="DXBC01000105">
    <property type="protein sequence ID" value="HIZ79461.1"/>
    <property type="molecule type" value="Genomic_DNA"/>
</dbReference>
<dbReference type="InterPro" id="IPR011009">
    <property type="entry name" value="Kinase-like_dom_sf"/>
</dbReference>
<dbReference type="Gene3D" id="3.90.1200.10">
    <property type="match status" value="1"/>
</dbReference>
<accession>A0A9D2K5K7</accession>
<sequence length="326" mass="38515">MNEKYIEILQQYDLELLSARKGRGAWLCETDRGLKLVKEYRGTVRRLEFEDEVLGFAMEEGGLLADRCVRNREDGLLSLADDGTRYIVKDWFSDRECNLKDTREVLRASSKIASLHGILSRLPFKEEWKMGSILGESLAGEMRRHNQELQRARNFVRGKRKKTDFELQVISGFQKFYEQALEAADGMEKIFADHSGQGLFLCHGDLDQHHLLMTGRDMAVIEFNRMHLGVQVTDLYHFLRKVMEKHDWNSALGLSVLDIYEKTRPLAALERECLYYLFLYPEKYWKQINFYYNANKAWIPERNVEKLKKLEEQEENRWKFLRQLRG</sequence>
<organism evidence="1 2">
    <name type="scientific">Candidatus Lachnoclostridium stercorigallinarum</name>
    <dbReference type="NCBI Taxonomy" id="2838634"/>
    <lineage>
        <taxon>Bacteria</taxon>
        <taxon>Bacillati</taxon>
        <taxon>Bacillota</taxon>
        <taxon>Clostridia</taxon>
        <taxon>Lachnospirales</taxon>
        <taxon>Lachnospiraceae</taxon>
    </lineage>
</organism>
<dbReference type="Proteomes" id="UP000824101">
    <property type="component" value="Unassembled WGS sequence"/>
</dbReference>
<dbReference type="GO" id="GO:0042601">
    <property type="term" value="C:endospore-forming forespore"/>
    <property type="evidence" value="ECO:0007669"/>
    <property type="project" value="TreeGrafter"/>
</dbReference>
<keyword evidence="1" id="KW-0167">Capsid protein</keyword>
<dbReference type="PANTHER" id="PTHR39179">
    <property type="entry name" value="SPORE COAT PROTEIN I"/>
    <property type="match status" value="1"/>
</dbReference>
<dbReference type="AlphaFoldDB" id="A0A9D2K5K7"/>
<evidence type="ECO:0000313" key="1">
    <source>
        <dbReference type="EMBL" id="HIZ79461.1"/>
    </source>
</evidence>
<proteinExistence type="predicted"/>
<dbReference type="SUPFAM" id="SSF56112">
    <property type="entry name" value="Protein kinase-like (PK-like)"/>
    <property type="match status" value="1"/>
</dbReference>